<dbReference type="InterPro" id="IPR044304">
    <property type="entry name" value="NUBPL-like"/>
</dbReference>
<name>A0A2A9CS81_9ACTN</name>
<evidence type="ECO:0000313" key="10">
    <source>
        <dbReference type="EMBL" id="PFG17293.1"/>
    </source>
</evidence>
<protein>
    <recommendedName>
        <fullName evidence="8">Iron-sulfur cluster carrier protein</fullName>
    </recommendedName>
</protein>
<dbReference type="InterPro" id="IPR033756">
    <property type="entry name" value="YlxH/NBP35"/>
</dbReference>
<comment type="function">
    <text evidence="8">Binds and transfers iron-sulfur (Fe-S) clusters to target apoproteins. Can hydrolyze ATP.</text>
</comment>
<dbReference type="PROSITE" id="PS01215">
    <property type="entry name" value="MRP"/>
    <property type="match status" value="1"/>
</dbReference>
<organism evidence="10 11">
    <name type="scientific">Propionicimonas paludicola</name>
    <dbReference type="NCBI Taxonomy" id="185243"/>
    <lineage>
        <taxon>Bacteria</taxon>
        <taxon>Bacillati</taxon>
        <taxon>Actinomycetota</taxon>
        <taxon>Actinomycetes</taxon>
        <taxon>Propionibacteriales</taxon>
        <taxon>Nocardioidaceae</taxon>
        <taxon>Propionicimonas</taxon>
    </lineage>
</organism>
<evidence type="ECO:0000259" key="9">
    <source>
        <dbReference type="Pfam" id="PF01883"/>
    </source>
</evidence>
<proteinExistence type="inferred from homology"/>
<sequence>MSTELVAAVNAALATVIDPEIHRPITELDMVDALSVDEAGVASLTILLTITGCPMANTIESDVREKVTSVPGISGVNLTMSAMNDEQRTELKRKLRGGANERDIPFSKADSTTQVILVASGKGGVGKSSVTVNLAMALANEGRSVGVLDADIYGHSIPQMLGLMESWPTSVDGMILPVPTMGLKVISIGMMKESRDQVIAWRGPILDRALQQFLADVYWGDLDYLIVDLPPGTGDVALSLGQKLPNAEVLVVTTPQQAAAEVAERAGTMASMLDQKVLGVVENMAYLEVTCSHGETQRVAVFGTGGGAEVAATLTKRLGYDVPLLAEVPMDPAVSAGGDDGLPLVATDPTRPAAQALTGLAQRIVARRPSLAGRKLGLTPVS</sequence>
<keyword evidence="3 8" id="KW-0479">Metal-binding</keyword>
<dbReference type="EMBL" id="PDJC01000001">
    <property type="protein sequence ID" value="PFG17293.1"/>
    <property type="molecule type" value="Genomic_DNA"/>
</dbReference>
<keyword evidence="8" id="KW-0378">Hydrolase</keyword>
<evidence type="ECO:0000256" key="6">
    <source>
        <dbReference type="ARBA" id="ARBA00023004"/>
    </source>
</evidence>
<comment type="similarity">
    <text evidence="1">In the N-terminal section; belongs to the MIP18 family.</text>
</comment>
<dbReference type="SUPFAM" id="SSF52540">
    <property type="entry name" value="P-loop containing nucleoside triphosphate hydrolases"/>
    <property type="match status" value="1"/>
</dbReference>
<gene>
    <name evidence="10" type="ORF">ATK74_1860</name>
</gene>
<dbReference type="Gene3D" id="3.40.50.300">
    <property type="entry name" value="P-loop containing nucleotide triphosphate hydrolases"/>
    <property type="match status" value="1"/>
</dbReference>
<keyword evidence="6 8" id="KW-0408">Iron</keyword>
<keyword evidence="4 8" id="KW-0547">Nucleotide-binding</keyword>
<dbReference type="GO" id="GO:0140663">
    <property type="term" value="F:ATP-dependent FeS chaperone activity"/>
    <property type="evidence" value="ECO:0007669"/>
    <property type="project" value="InterPro"/>
</dbReference>
<accession>A0A2A9CS81</accession>
<comment type="similarity">
    <text evidence="2">In the C-terminal section; belongs to the Mrp/NBP35 ATP-binding proteins family.</text>
</comment>
<feature type="domain" description="MIP18 family-like" evidence="9">
    <location>
        <begin position="7"/>
        <end position="76"/>
    </location>
</feature>
<evidence type="ECO:0000256" key="5">
    <source>
        <dbReference type="ARBA" id="ARBA00022840"/>
    </source>
</evidence>
<comment type="caution">
    <text evidence="10">The sequence shown here is derived from an EMBL/GenBank/DDBJ whole genome shotgun (WGS) entry which is preliminary data.</text>
</comment>
<comment type="similarity">
    <text evidence="8">Belongs to the Mrp/NBP35 ATP-binding proteins family.</text>
</comment>
<dbReference type="Pfam" id="PF10609">
    <property type="entry name" value="ParA"/>
    <property type="match status" value="1"/>
</dbReference>
<dbReference type="Gene3D" id="3.30.300.130">
    <property type="entry name" value="Fe-S cluster assembly (FSCA)"/>
    <property type="match status" value="1"/>
</dbReference>
<keyword evidence="7 8" id="KW-0411">Iron-sulfur</keyword>
<feature type="binding site" evidence="8">
    <location>
        <begin position="121"/>
        <end position="128"/>
    </location>
    <ligand>
        <name>ATP</name>
        <dbReference type="ChEBI" id="CHEBI:30616"/>
    </ligand>
</feature>
<dbReference type="CDD" id="cd02037">
    <property type="entry name" value="Mrp_NBP35"/>
    <property type="match status" value="1"/>
</dbReference>
<dbReference type="OrthoDB" id="9809679at2"/>
<evidence type="ECO:0000313" key="11">
    <source>
        <dbReference type="Proteomes" id="UP000226079"/>
    </source>
</evidence>
<dbReference type="GO" id="GO:0005524">
    <property type="term" value="F:ATP binding"/>
    <property type="evidence" value="ECO:0007669"/>
    <property type="project" value="UniProtKB-UniRule"/>
</dbReference>
<dbReference type="InterPro" id="IPR000808">
    <property type="entry name" value="Mrp-like_CS"/>
</dbReference>
<reference evidence="10 11" key="1">
    <citation type="submission" date="2017-10" db="EMBL/GenBank/DDBJ databases">
        <title>Sequencing the genomes of 1000 actinobacteria strains.</title>
        <authorList>
            <person name="Klenk H.-P."/>
        </authorList>
    </citation>
    <scope>NUCLEOTIDE SEQUENCE [LARGE SCALE GENOMIC DNA]</scope>
    <source>
        <strain evidence="10 11">DSM 15597</strain>
    </source>
</reference>
<evidence type="ECO:0000256" key="1">
    <source>
        <dbReference type="ARBA" id="ARBA00007352"/>
    </source>
</evidence>
<evidence type="ECO:0000256" key="8">
    <source>
        <dbReference type="HAMAP-Rule" id="MF_02040"/>
    </source>
</evidence>
<keyword evidence="5 8" id="KW-0067">ATP-binding</keyword>
<dbReference type="InterPro" id="IPR002744">
    <property type="entry name" value="MIP18-like"/>
</dbReference>
<dbReference type="InterPro" id="IPR019591">
    <property type="entry name" value="Mrp/NBP35_ATP-bd"/>
</dbReference>
<dbReference type="FunFam" id="3.40.50.300:FF:001119">
    <property type="entry name" value="Iron-sulfur cluster carrier protein"/>
    <property type="match status" value="1"/>
</dbReference>
<dbReference type="SUPFAM" id="SSF117916">
    <property type="entry name" value="Fe-S cluster assembly (FSCA) domain-like"/>
    <property type="match status" value="1"/>
</dbReference>
<dbReference type="GO" id="GO:0046872">
    <property type="term" value="F:metal ion binding"/>
    <property type="evidence" value="ECO:0007669"/>
    <property type="project" value="UniProtKB-KW"/>
</dbReference>
<evidence type="ECO:0000256" key="4">
    <source>
        <dbReference type="ARBA" id="ARBA00022741"/>
    </source>
</evidence>
<dbReference type="PANTHER" id="PTHR42961">
    <property type="entry name" value="IRON-SULFUR PROTEIN NUBPL"/>
    <property type="match status" value="1"/>
</dbReference>
<dbReference type="HAMAP" id="MF_02040">
    <property type="entry name" value="Mrp_NBP35"/>
    <property type="match status" value="1"/>
</dbReference>
<dbReference type="PANTHER" id="PTHR42961:SF2">
    <property type="entry name" value="IRON-SULFUR PROTEIN NUBPL"/>
    <property type="match status" value="1"/>
</dbReference>
<dbReference type="RefSeq" id="WP_098460734.1">
    <property type="nucleotide sequence ID" value="NZ_PDJC01000001.1"/>
</dbReference>
<dbReference type="AlphaFoldDB" id="A0A2A9CS81"/>
<dbReference type="GO" id="GO:0016887">
    <property type="term" value="F:ATP hydrolysis activity"/>
    <property type="evidence" value="ECO:0007669"/>
    <property type="project" value="UniProtKB-UniRule"/>
</dbReference>
<dbReference type="GO" id="GO:0016226">
    <property type="term" value="P:iron-sulfur cluster assembly"/>
    <property type="evidence" value="ECO:0007669"/>
    <property type="project" value="InterPro"/>
</dbReference>
<comment type="subunit">
    <text evidence="8">Homodimer.</text>
</comment>
<dbReference type="Pfam" id="PF01883">
    <property type="entry name" value="FeS_assembly_P"/>
    <property type="match status" value="1"/>
</dbReference>
<keyword evidence="11" id="KW-1185">Reference proteome</keyword>
<dbReference type="InterPro" id="IPR034904">
    <property type="entry name" value="FSCA_dom_sf"/>
</dbReference>
<dbReference type="GO" id="GO:0051539">
    <property type="term" value="F:4 iron, 4 sulfur cluster binding"/>
    <property type="evidence" value="ECO:0007669"/>
    <property type="project" value="TreeGrafter"/>
</dbReference>
<evidence type="ECO:0000256" key="3">
    <source>
        <dbReference type="ARBA" id="ARBA00022723"/>
    </source>
</evidence>
<evidence type="ECO:0000256" key="7">
    <source>
        <dbReference type="ARBA" id="ARBA00023014"/>
    </source>
</evidence>
<evidence type="ECO:0000256" key="2">
    <source>
        <dbReference type="ARBA" id="ARBA00008205"/>
    </source>
</evidence>
<dbReference type="Proteomes" id="UP000226079">
    <property type="component" value="Unassembled WGS sequence"/>
</dbReference>
<dbReference type="InterPro" id="IPR027417">
    <property type="entry name" value="P-loop_NTPase"/>
</dbReference>